<name>A0A267GVC6_9PLAT</name>
<dbReference type="STRING" id="282301.A0A267GVC6"/>
<dbReference type="InterPro" id="IPR036116">
    <property type="entry name" value="FN3_sf"/>
</dbReference>
<dbReference type="PROSITE" id="PS50853">
    <property type="entry name" value="FN3"/>
    <property type="match status" value="3"/>
</dbReference>
<protein>
    <recommendedName>
        <fullName evidence="2">protein-tyrosine-phosphatase</fullName>
        <ecNumber evidence="2">3.1.3.48</ecNumber>
    </recommendedName>
</protein>
<feature type="domain" description="Fibronectin type-III" evidence="15">
    <location>
        <begin position="353"/>
        <end position="452"/>
    </location>
</feature>
<dbReference type="InterPro" id="IPR029021">
    <property type="entry name" value="Prot-tyrosine_phosphatase-like"/>
</dbReference>
<dbReference type="CDD" id="cd00047">
    <property type="entry name" value="PTPc"/>
    <property type="match status" value="2"/>
</dbReference>
<dbReference type="Gene3D" id="2.170.300.10">
    <property type="entry name" value="Tie2 ligand-binding domain superfamily"/>
    <property type="match status" value="1"/>
</dbReference>
<dbReference type="SMART" id="SM00060">
    <property type="entry name" value="FN3"/>
    <property type="match status" value="4"/>
</dbReference>
<comment type="caution">
    <text evidence="16">The sequence shown here is derived from an EMBL/GenBank/DDBJ whole genome shotgun (WGS) entry which is preliminary data.</text>
</comment>
<evidence type="ECO:0000259" key="13">
    <source>
        <dbReference type="PROSITE" id="PS50056"/>
    </source>
</evidence>
<proteinExistence type="predicted"/>
<comment type="subcellular location">
    <subcellularLocation>
        <location evidence="1">Membrane</location>
        <topology evidence="1">Single-pass membrane protein</topology>
    </subcellularLocation>
</comment>
<dbReference type="InterPro" id="IPR000242">
    <property type="entry name" value="PTP_cat"/>
</dbReference>
<evidence type="ECO:0000256" key="2">
    <source>
        <dbReference type="ARBA" id="ARBA00013064"/>
    </source>
</evidence>
<evidence type="ECO:0000256" key="1">
    <source>
        <dbReference type="ARBA" id="ARBA00004167"/>
    </source>
</evidence>
<keyword evidence="7 10" id="KW-1133">Transmembrane helix</keyword>
<evidence type="ECO:0000259" key="15">
    <source>
        <dbReference type="PROSITE" id="PS50853"/>
    </source>
</evidence>
<feature type="domain" description="Rhodanese" evidence="14">
    <location>
        <begin position="1373"/>
        <end position="1409"/>
    </location>
</feature>
<evidence type="ECO:0000256" key="10">
    <source>
        <dbReference type="SAM" id="Phobius"/>
    </source>
</evidence>
<feature type="chain" id="PRO_5012582845" description="protein-tyrosine-phosphatase" evidence="11">
    <location>
        <begin position="35"/>
        <end position="1500"/>
    </location>
</feature>
<evidence type="ECO:0000256" key="9">
    <source>
        <dbReference type="ARBA" id="ARBA00023180"/>
    </source>
</evidence>
<dbReference type="SMART" id="SM00194">
    <property type="entry name" value="PTPc"/>
    <property type="match status" value="2"/>
</dbReference>
<dbReference type="CDD" id="cd00063">
    <property type="entry name" value="FN3"/>
    <property type="match status" value="2"/>
</dbReference>
<keyword evidence="8 10" id="KW-0472">Membrane</keyword>
<dbReference type="SUPFAM" id="SSF52799">
    <property type="entry name" value="(Phosphotyrosine protein) phosphatases II"/>
    <property type="match status" value="2"/>
</dbReference>
<dbReference type="SUPFAM" id="SSF49265">
    <property type="entry name" value="Fibronectin type III"/>
    <property type="match status" value="2"/>
</dbReference>
<keyword evidence="4 11" id="KW-0732">Signal</keyword>
<evidence type="ECO:0000256" key="3">
    <source>
        <dbReference type="ARBA" id="ARBA00022692"/>
    </source>
</evidence>
<feature type="signal peptide" evidence="11">
    <location>
        <begin position="1"/>
        <end position="34"/>
    </location>
</feature>
<dbReference type="GO" id="GO:0016020">
    <property type="term" value="C:membrane"/>
    <property type="evidence" value="ECO:0007669"/>
    <property type="project" value="UniProtKB-SubCell"/>
</dbReference>
<dbReference type="Proteomes" id="UP000215902">
    <property type="component" value="Unassembled WGS sequence"/>
</dbReference>
<dbReference type="OrthoDB" id="6058203at2759"/>
<keyword evidence="9" id="KW-0325">Glycoprotein</keyword>
<evidence type="ECO:0000259" key="12">
    <source>
        <dbReference type="PROSITE" id="PS50055"/>
    </source>
</evidence>
<dbReference type="GO" id="GO:0004725">
    <property type="term" value="F:protein tyrosine phosphatase activity"/>
    <property type="evidence" value="ECO:0007669"/>
    <property type="project" value="UniProtKB-EC"/>
</dbReference>
<evidence type="ECO:0000256" key="6">
    <source>
        <dbReference type="ARBA" id="ARBA00022912"/>
    </source>
</evidence>
<reference evidence="16 17" key="1">
    <citation type="submission" date="2017-06" db="EMBL/GenBank/DDBJ databases">
        <title>A platform for efficient transgenesis in Macrostomum lignano, a flatworm model organism for stem cell research.</title>
        <authorList>
            <person name="Berezikov E."/>
        </authorList>
    </citation>
    <scope>NUCLEOTIDE SEQUENCE [LARGE SCALE GENOMIC DNA]</scope>
    <source>
        <strain evidence="16">DV1</strain>
        <tissue evidence="16">Whole organism</tissue>
    </source>
</reference>
<evidence type="ECO:0000256" key="7">
    <source>
        <dbReference type="ARBA" id="ARBA00022989"/>
    </source>
</evidence>
<organism evidence="16 17">
    <name type="scientific">Macrostomum lignano</name>
    <dbReference type="NCBI Taxonomy" id="282301"/>
    <lineage>
        <taxon>Eukaryota</taxon>
        <taxon>Metazoa</taxon>
        <taxon>Spiralia</taxon>
        <taxon>Lophotrochozoa</taxon>
        <taxon>Platyhelminthes</taxon>
        <taxon>Rhabditophora</taxon>
        <taxon>Macrostomorpha</taxon>
        <taxon>Macrostomida</taxon>
        <taxon>Macrostomidae</taxon>
        <taxon>Macrostomum</taxon>
    </lineage>
</organism>
<accession>A0A267GVC6</accession>
<feature type="domain" description="Fibronectin type-III" evidence="15">
    <location>
        <begin position="546"/>
        <end position="652"/>
    </location>
</feature>
<dbReference type="EMBL" id="NIVC01000158">
    <property type="protein sequence ID" value="PAA89252.1"/>
    <property type="molecule type" value="Genomic_DNA"/>
</dbReference>
<feature type="domain" description="Tyrosine specific protein phosphatases" evidence="13">
    <location>
        <begin position="1342"/>
        <end position="1416"/>
    </location>
</feature>
<feature type="domain" description="Tyrosine-protein phosphatase" evidence="12">
    <location>
        <begin position="1200"/>
        <end position="1425"/>
    </location>
</feature>
<dbReference type="Pfam" id="PF00102">
    <property type="entry name" value="Y_phosphatase"/>
    <property type="match status" value="2"/>
</dbReference>
<evidence type="ECO:0000256" key="8">
    <source>
        <dbReference type="ARBA" id="ARBA00023136"/>
    </source>
</evidence>
<keyword evidence="5" id="KW-0378">Hydrolase</keyword>
<keyword evidence="3 10" id="KW-0812">Transmembrane</keyword>
<evidence type="ECO:0000256" key="5">
    <source>
        <dbReference type="ARBA" id="ARBA00022801"/>
    </source>
</evidence>
<feature type="transmembrane region" description="Helical" evidence="10">
    <location>
        <begin position="797"/>
        <end position="822"/>
    </location>
</feature>
<keyword evidence="17" id="KW-1185">Reference proteome</keyword>
<sequence>MPEAILDAAGRQARLLLLCLALLAIAFLACPVNCQSDSCPSGRFGPYCNYSCSNCYDTASCLSLRNASGGCSDGICTKGFAMPPLCQTPCGVGAFVNRFGFNCSFVCHCNGSVGCDAVSGNCERGCDPAWIGPGCQTQLPAMQLAPSVISNDCAGLTVSFRRFNASVDVGTNSVEFYRLQMDNGSSGLLWYTIRDFLQVLPDPYNETMAYASLNANYSYRFRVIAKFADPFFTNFFGPASPASSAVKPVCIRVPPMGSFAISVVGSGLRATWNASQTPTLAAYNITITPLRTGDCANLTGPVTSVRVPVADQVYNFNPGTYWTTYQVSAFSILGTGEVSPTVTNTYTTVEAKPATPVTINLLGKGIDWLNFTWSPPACNLRLGAIREYQYFVYQISGSNRLEIAKGRPTAVQEVPVLNLVPFTVYNISVTYFNSVGSAPDAEISVTTDAARGPEPPINLAAVNVTSASAIITWAPPSTPKAPIADYLVQVTSPVAFTRITSGLSLQLDNLTSATAYTVQISSRSTNGSVGVASTSLTFTTLASSQQVASLSNSSRSPVAIILSWSPPSDSTNLVQFQISYTILETLAPGSPSVGVTLSVNETVAARSRSITDLVPSCKYRLCVTPVYSAPATGLQRCIDAWTTPGPFAVRPTAPTLLGSAGITTANISLSASLTYTGGPLTAYVVGVQLSSGASSRRRRAVAPASVDLAGYSIVAEFSPAGLPSRFLIGDGLNYGGYSNPSLSPSSTYNVRLAAYSLVDGAYAAASSSSLVVSTAADPAASTSSPTTTAAGGGGANIGLIVGLVILFILLLAAIAIGLYFLITRVLRPNSGKSYTAAYYTNGGVSHPDGGKGCEPRTADCWSATNSVTDSRRLLVEPGNYRAHASVMSCGTGVSCYDEFVALPQGYSPNRSCHTARNAANVTRNRSVQNLPYDHNLVRFKDANVYYNACYVNGYIRRQAYISAQSPTDKESAGDFWRIVAEQNVAQIVTLCLEFEAKSLHCIKYWPDVGNRAEFNGVQVRCQTEEYRNFYCKRCFKVNGLEVVQYQFLCWPETGMPKTAVPLIALYYAVKVASRIEDGPLLVHCSTALSRTAVFISLDYLLQQAMHEQSVSVFKCASHLRKARANCLPDPREYAFIYDLLFEAMLTEGRNIVRLDVREHLRSLLAVNPKLNQTHMWEHFAYLHNYTERPTCTSPTAGQADRDPDVMPCDDCRVRLADPTTYINAIWLDGFYAADDTIVTQTPLDWTELVFWTMVLEHRASHVVDLQPGGDPNRCFYPQPPETMRSLGQAGLTLRLQGRTDEGCTLMLECPGAQPLPVTLHSCTGLYTAAGGPQEASVPQSAKAMYKAVENFLQSPAPRSGPQVLVCLNGANRCGLFAACLLAAQQLQHEGFTDVYHLVRWMKLRRPQLVPTLAQYEFIFKFLAYYSKRKLLPEPQAEEKQRQLLENTNTIDELRGLGETVYSHSQLPVQQQREPGRVAYHYLGQGDPGATLMSTAEADLV</sequence>
<dbReference type="SMART" id="SM00404">
    <property type="entry name" value="PTPc_motif"/>
    <property type="match status" value="2"/>
</dbReference>
<dbReference type="InterPro" id="IPR003595">
    <property type="entry name" value="Tyr_Pase_cat"/>
</dbReference>
<dbReference type="PROSITE" id="PS50056">
    <property type="entry name" value="TYR_PHOSPHATASE_2"/>
    <property type="match status" value="2"/>
</dbReference>
<gene>
    <name evidence="16" type="ORF">BOX15_Mlig016217g1</name>
</gene>
<dbReference type="PROSITE" id="PS50055">
    <property type="entry name" value="TYR_PHOSPHATASE_PTP"/>
    <property type="match status" value="2"/>
</dbReference>
<dbReference type="Gene3D" id="2.60.40.10">
    <property type="entry name" value="Immunoglobulins"/>
    <property type="match status" value="3"/>
</dbReference>
<dbReference type="InterPro" id="IPR013783">
    <property type="entry name" value="Ig-like_fold"/>
</dbReference>
<keyword evidence="6" id="KW-0904">Protein phosphatase</keyword>
<dbReference type="InterPro" id="IPR050713">
    <property type="entry name" value="RTP_Phos/Ushers"/>
</dbReference>
<feature type="domain" description="Fibronectin type-III" evidence="15">
    <location>
        <begin position="455"/>
        <end position="543"/>
    </location>
</feature>
<dbReference type="PRINTS" id="PR00700">
    <property type="entry name" value="PRTYPHPHTASE"/>
</dbReference>
<dbReference type="InterPro" id="IPR001763">
    <property type="entry name" value="Rhodanese-like_dom"/>
</dbReference>
<dbReference type="PROSITE" id="PS50206">
    <property type="entry name" value="RHODANESE_3"/>
    <property type="match status" value="1"/>
</dbReference>
<evidence type="ECO:0000256" key="11">
    <source>
        <dbReference type="SAM" id="SignalP"/>
    </source>
</evidence>
<dbReference type="EC" id="3.1.3.48" evidence="2"/>
<dbReference type="InterPro" id="IPR003961">
    <property type="entry name" value="FN3_dom"/>
</dbReference>
<evidence type="ECO:0000256" key="4">
    <source>
        <dbReference type="ARBA" id="ARBA00022729"/>
    </source>
</evidence>
<dbReference type="InterPro" id="IPR000387">
    <property type="entry name" value="Tyr_Pase_dom"/>
</dbReference>
<feature type="domain" description="Tyrosine specific protein phosphatases" evidence="13">
    <location>
        <begin position="1076"/>
        <end position="1134"/>
    </location>
</feature>
<dbReference type="PANTHER" id="PTHR46957">
    <property type="entry name" value="CYTOKINE RECEPTOR"/>
    <property type="match status" value="1"/>
</dbReference>
<dbReference type="Pfam" id="PF00041">
    <property type="entry name" value="fn3"/>
    <property type="match status" value="1"/>
</dbReference>
<evidence type="ECO:0000313" key="16">
    <source>
        <dbReference type="EMBL" id="PAA89252.1"/>
    </source>
</evidence>
<feature type="domain" description="Tyrosine-protein phosphatase" evidence="12">
    <location>
        <begin position="895"/>
        <end position="1143"/>
    </location>
</feature>
<dbReference type="Gene3D" id="3.90.190.10">
    <property type="entry name" value="Protein tyrosine phosphatase superfamily"/>
    <property type="match status" value="2"/>
</dbReference>
<evidence type="ECO:0000313" key="17">
    <source>
        <dbReference type="Proteomes" id="UP000215902"/>
    </source>
</evidence>
<dbReference type="PANTHER" id="PTHR46957:SF3">
    <property type="entry name" value="CYTOKINE RECEPTOR"/>
    <property type="match status" value="1"/>
</dbReference>
<evidence type="ECO:0000259" key="14">
    <source>
        <dbReference type="PROSITE" id="PS50206"/>
    </source>
</evidence>